<evidence type="ECO:0000313" key="2">
    <source>
        <dbReference type="EMBL" id="MFB9109524.1"/>
    </source>
</evidence>
<evidence type="ECO:0000259" key="1">
    <source>
        <dbReference type="PROSITE" id="PS50234"/>
    </source>
</evidence>
<feature type="domain" description="VWFA" evidence="1">
    <location>
        <begin position="45"/>
        <end position="233"/>
    </location>
</feature>
<dbReference type="SUPFAM" id="SSF53300">
    <property type="entry name" value="vWA-like"/>
    <property type="match status" value="1"/>
</dbReference>
<dbReference type="PROSITE" id="PS50234">
    <property type="entry name" value="VWFA"/>
    <property type="match status" value="1"/>
</dbReference>
<dbReference type="RefSeq" id="WP_278011501.1">
    <property type="nucleotide sequence ID" value="NZ_CP121112.1"/>
</dbReference>
<evidence type="ECO:0000313" key="3">
    <source>
        <dbReference type="Proteomes" id="UP001589562"/>
    </source>
</evidence>
<dbReference type="InterPro" id="IPR036465">
    <property type="entry name" value="vWFA_dom_sf"/>
</dbReference>
<sequence>MKSNFFISAILATVISFVSCNSSNVNPKKHIRIERPAATENAKIQVALLLDTSSSMDGLIDQAKSRLWNIVNTLTTLKYEGKTPDIEIALYEYGNDGLSKQSNYIRQVTPLSTDLDLISEKLFALRTNGGNEYCGAVIQDATKQLKWAREKSNMKLIYIAGNEDFNQGGINYKEAISDALKNDIYVNTIFCGNKTEGINILWKDGADYGKGKYFNIDSNQAVQYIATPYDDEISKCDEKINKTYINYGSKGYERKMNQNMQDQNAKKVSASNYTERAVSKSKAIYKNESWDLVDKVKDDATAISKIRKEELPVELQNKSAEEIKTFVAQKSKERETIQKEITVLAKKRQEYIDAESKKSKKQDDLGNAINTSILGFAQVKGYKVEK</sequence>
<dbReference type="CDD" id="cd00198">
    <property type="entry name" value="vWFA"/>
    <property type="match status" value="1"/>
</dbReference>
<dbReference type="EMBL" id="JBHMFE010000017">
    <property type="protein sequence ID" value="MFB9109524.1"/>
    <property type="molecule type" value="Genomic_DNA"/>
</dbReference>
<dbReference type="Gene3D" id="3.40.50.410">
    <property type="entry name" value="von Willebrand factor, type A domain"/>
    <property type="match status" value="1"/>
</dbReference>
<name>A0ABV5HCY6_9FLAO</name>
<comment type="caution">
    <text evidence="2">The sequence shown here is derived from an EMBL/GenBank/DDBJ whole genome shotgun (WGS) entry which is preliminary data.</text>
</comment>
<dbReference type="PROSITE" id="PS51257">
    <property type="entry name" value="PROKAR_LIPOPROTEIN"/>
    <property type="match status" value="1"/>
</dbReference>
<organism evidence="2 3">
    <name type="scientific">Flavobacterium gyeonganense</name>
    <dbReference type="NCBI Taxonomy" id="1310418"/>
    <lineage>
        <taxon>Bacteria</taxon>
        <taxon>Pseudomonadati</taxon>
        <taxon>Bacteroidota</taxon>
        <taxon>Flavobacteriia</taxon>
        <taxon>Flavobacteriales</taxon>
        <taxon>Flavobacteriaceae</taxon>
        <taxon>Flavobacterium</taxon>
    </lineage>
</organism>
<reference evidence="2 3" key="1">
    <citation type="submission" date="2024-09" db="EMBL/GenBank/DDBJ databases">
        <authorList>
            <person name="Sun Q."/>
            <person name="Mori K."/>
        </authorList>
    </citation>
    <scope>NUCLEOTIDE SEQUENCE [LARGE SCALE GENOMIC DNA]</scope>
    <source>
        <strain evidence="2 3">CECT 8365</strain>
    </source>
</reference>
<proteinExistence type="predicted"/>
<dbReference type="Proteomes" id="UP001589562">
    <property type="component" value="Unassembled WGS sequence"/>
</dbReference>
<protein>
    <submittedName>
        <fullName evidence="2">VWA domain-containing protein</fullName>
    </submittedName>
</protein>
<dbReference type="InterPro" id="IPR002035">
    <property type="entry name" value="VWF_A"/>
</dbReference>
<dbReference type="Pfam" id="PF00092">
    <property type="entry name" value="VWA"/>
    <property type="match status" value="1"/>
</dbReference>
<keyword evidence="3" id="KW-1185">Reference proteome</keyword>
<gene>
    <name evidence="2" type="ORF">ACFFVK_13135</name>
</gene>
<accession>A0ABV5HCY6</accession>